<evidence type="ECO:0000313" key="2">
    <source>
        <dbReference type="EMBL" id="CAH9109350.1"/>
    </source>
</evidence>
<dbReference type="PANTHER" id="PTHR47074:SF11">
    <property type="entry name" value="REVERSE TRANSCRIPTASE-LIKE PROTEIN"/>
    <property type="match status" value="1"/>
</dbReference>
<dbReference type="OrthoDB" id="1303377at2759"/>
<protein>
    <recommendedName>
        <fullName evidence="1">RNase H type-1 domain-containing protein</fullName>
    </recommendedName>
</protein>
<dbReference type="InterPro" id="IPR002156">
    <property type="entry name" value="RNaseH_domain"/>
</dbReference>
<evidence type="ECO:0000313" key="3">
    <source>
        <dbReference type="Proteomes" id="UP001152484"/>
    </source>
</evidence>
<feature type="domain" description="RNase H type-1" evidence="1">
    <location>
        <begin position="129"/>
        <end position="247"/>
    </location>
</feature>
<sequence length="277" mass="31012">MTELGRIINDYFNNIFSSVHSNENFLFHCVPRKLDEFHNVELLRPIRGEEVKAAIFSMYPDKAPGPDGMSPRFFQHFWDVVGPDFIKFCADAFQSGWEQAQQTAIALANQGSTCTSLWRRPLQGRVKLNVDAAVRDYHCGLGWILRNEEGVFVAGAAKSWRGKLSPLEAELVGIREALSWVKEQGWERVDVELDAARAIAEIKNGSCISSAGVIAEDVRDLCSRMMDISFCFIRRSANRAAHGFAQVACSMSGCRIWIGDPPNFITHVLNSDLITIN</sequence>
<reference evidence="2" key="1">
    <citation type="submission" date="2022-07" db="EMBL/GenBank/DDBJ databases">
        <authorList>
            <person name="Macas J."/>
            <person name="Novak P."/>
            <person name="Neumann P."/>
        </authorList>
    </citation>
    <scope>NUCLEOTIDE SEQUENCE</scope>
</reference>
<dbReference type="AlphaFoldDB" id="A0A9P0ZNS5"/>
<keyword evidence="3" id="KW-1185">Reference proteome</keyword>
<dbReference type="Proteomes" id="UP001152484">
    <property type="component" value="Unassembled WGS sequence"/>
</dbReference>
<organism evidence="2 3">
    <name type="scientific">Cuscuta europaea</name>
    <name type="common">European dodder</name>
    <dbReference type="NCBI Taxonomy" id="41803"/>
    <lineage>
        <taxon>Eukaryota</taxon>
        <taxon>Viridiplantae</taxon>
        <taxon>Streptophyta</taxon>
        <taxon>Embryophyta</taxon>
        <taxon>Tracheophyta</taxon>
        <taxon>Spermatophyta</taxon>
        <taxon>Magnoliopsida</taxon>
        <taxon>eudicotyledons</taxon>
        <taxon>Gunneridae</taxon>
        <taxon>Pentapetalae</taxon>
        <taxon>asterids</taxon>
        <taxon>lamiids</taxon>
        <taxon>Solanales</taxon>
        <taxon>Convolvulaceae</taxon>
        <taxon>Cuscuteae</taxon>
        <taxon>Cuscuta</taxon>
        <taxon>Cuscuta subgen. Cuscuta</taxon>
    </lineage>
</organism>
<evidence type="ECO:0000259" key="1">
    <source>
        <dbReference type="Pfam" id="PF13456"/>
    </source>
</evidence>
<dbReference type="Gene3D" id="3.30.420.10">
    <property type="entry name" value="Ribonuclease H-like superfamily/Ribonuclease H"/>
    <property type="match status" value="1"/>
</dbReference>
<gene>
    <name evidence="2" type="ORF">CEURO_LOCUS18468</name>
</gene>
<comment type="caution">
    <text evidence="2">The sequence shown here is derived from an EMBL/GenBank/DDBJ whole genome shotgun (WGS) entry which is preliminary data.</text>
</comment>
<dbReference type="CDD" id="cd06222">
    <property type="entry name" value="RNase_H_like"/>
    <property type="match status" value="1"/>
</dbReference>
<dbReference type="GO" id="GO:0004523">
    <property type="term" value="F:RNA-DNA hybrid ribonuclease activity"/>
    <property type="evidence" value="ECO:0007669"/>
    <property type="project" value="InterPro"/>
</dbReference>
<name>A0A9P0ZNS5_CUSEU</name>
<dbReference type="PANTHER" id="PTHR47074">
    <property type="entry name" value="BNAC02G40300D PROTEIN"/>
    <property type="match status" value="1"/>
</dbReference>
<dbReference type="InterPro" id="IPR052929">
    <property type="entry name" value="RNase_H-like_EbsB-rel"/>
</dbReference>
<dbReference type="GO" id="GO:0003676">
    <property type="term" value="F:nucleic acid binding"/>
    <property type="evidence" value="ECO:0007669"/>
    <property type="project" value="InterPro"/>
</dbReference>
<dbReference type="Pfam" id="PF13456">
    <property type="entry name" value="RVT_3"/>
    <property type="match status" value="1"/>
</dbReference>
<accession>A0A9P0ZNS5</accession>
<proteinExistence type="predicted"/>
<dbReference type="SUPFAM" id="SSF53098">
    <property type="entry name" value="Ribonuclease H-like"/>
    <property type="match status" value="1"/>
</dbReference>
<dbReference type="InterPro" id="IPR012337">
    <property type="entry name" value="RNaseH-like_sf"/>
</dbReference>
<dbReference type="InterPro" id="IPR044730">
    <property type="entry name" value="RNase_H-like_dom_plant"/>
</dbReference>
<dbReference type="InterPro" id="IPR036397">
    <property type="entry name" value="RNaseH_sf"/>
</dbReference>
<dbReference type="EMBL" id="CAMAPE010000052">
    <property type="protein sequence ID" value="CAH9109350.1"/>
    <property type="molecule type" value="Genomic_DNA"/>
</dbReference>